<name>A0A2S6HDD3_9FIRM</name>
<comment type="caution">
    <text evidence="1">The sequence shown here is derived from an EMBL/GenBank/DDBJ whole genome shotgun (WGS) entry which is preliminary data.</text>
</comment>
<protein>
    <submittedName>
        <fullName evidence="1">Uncharacterized protein</fullName>
    </submittedName>
</protein>
<gene>
    <name evidence="1" type="ORF">BXY41_12033</name>
</gene>
<dbReference type="RefSeq" id="WP_185140399.1">
    <property type="nucleotide sequence ID" value="NZ_PTJA01000020.1"/>
</dbReference>
<accession>A0A2S6HDD3</accession>
<dbReference type="Proteomes" id="UP000237749">
    <property type="component" value="Unassembled WGS sequence"/>
</dbReference>
<keyword evidence="2" id="KW-1185">Reference proteome</keyword>
<evidence type="ECO:0000313" key="2">
    <source>
        <dbReference type="Proteomes" id="UP000237749"/>
    </source>
</evidence>
<organism evidence="1 2">
    <name type="scientific">Lacrimispora xylanisolvens</name>
    <dbReference type="NCBI Taxonomy" id="384636"/>
    <lineage>
        <taxon>Bacteria</taxon>
        <taxon>Bacillati</taxon>
        <taxon>Bacillota</taxon>
        <taxon>Clostridia</taxon>
        <taxon>Lachnospirales</taxon>
        <taxon>Lachnospiraceae</taxon>
        <taxon>Lacrimispora</taxon>
    </lineage>
</organism>
<reference evidence="1 2" key="1">
    <citation type="submission" date="2018-02" db="EMBL/GenBank/DDBJ databases">
        <title>Genomic Encyclopedia of Archaeal and Bacterial Type Strains, Phase II (KMG-II): from individual species to whole genera.</title>
        <authorList>
            <person name="Goeker M."/>
        </authorList>
    </citation>
    <scope>NUCLEOTIDE SEQUENCE [LARGE SCALE GENOMIC DNA]</scope>
    <source>
        <strain evidence="1 2">DSM 3808</strain>
    </source>
</reference>
<sequence>MEQKKDSINKCSIFYLFHTNHNSREELEARLLDYMQKHPELTPSVPAPPPDEFQKIMAEFNKRGSKTIVRKQLKVLHCFNFVIHFFQKIVFIFERRILK</sequence>
<proteinExistence type="predicted"/>
<evidence type="ECO:0000313" key="1">
    <source>
        <dbReference type="EMBL" id="PPK75499.1"/>
    </source>
</evidence>
<dbReference type="AlphaFoldDB" id="A0A2S6HDD3"/>
<dbReference type="EMBL" id="PTJA01000020">
    <property type="protein sequence ID" value="PPK75499.1"/>
    <property type="molecule type" value="Genomic_DNA"/>
</dbReference>